<dbReference type="AlphaFoldDB" id="R7W837"/>
<protein>
    <submittedName>
        <fullName evidence="1">Uncharacterized protein</fullName>
    </submittedName>
</protein>
<evidence type="ECO:0000313" key="1">
    <source>
        <dbReference type="EnsemblPlants" id="EMT18122"/>
    </source>
</evidence>
<proteinExistence type="predicted"/>
<name>R7W837_AEGTA</name>
<organism evidence="1">
    <name type="scientific">Aegilops tauschii</name>
    <name type="common">Tausch's goatgrass</name>
    <name type="synonym">Aegilops squarrosa</name>
    <dbReference type="NCBI Taxonomy" id="37682"/>
    <lineage>
        <taxon>Eukaryota</taxon>
        <taxon>Viridiplantae</taxon>
        <taxon>Streptophyta</taxon>
        <taxon>Embryophyta</taxon>
        <taxon>Tracheophyta</taxon>
        <taxon>Spermatophyta</taxon>
        <taxon>Magnoliopsida</taxon>
        <taxon>Liliopsida</taxon>
        <taxon>Poales</taxon>
        <taxon>Poaceae</taxon>
        <taxon>BOP clade</taxon>
        <taxon>Pooideae</taxon>
        <taxon>Triticodae</taxon>
        <taxon>Triticeae</taxon>
        <taxon>Triticinae</taxon>
        <taxon>Aegilops</taxon>
    </lineage>
</organism>
<accession>R7W837</accession>
<dbReference type="EnsemblPlants" id="EMT18122">
    <property type="protein sequence ID" value="EMT18122"/>
    <property type="gene ID" value="F775_29208"/>
</dbReference>
<sequence length="230" mass="25279">MAPLQARLHDQIKDSMVLINIKPPKKASVGKNKNDKGIFVMGTIIVLQPYFMYVVADPASFHGEGQLKLLIDCLEGTKLELTRPQIHLTEGIAGIRCPNPGGYNTQLMRAVPLCRSVIAKRQRVHLFSPEQMLLTSGTVMGVSGPTFQHNCSTLESSSLGAPVVNDNGHWPDVGSFAKLEQAKVIKYRQEKIEIEVLVIGISTGLPETERLQLPLIRTLAELEKLSNTST</sequence>
<reference evidence="1" key="1">
    <citation type="submission" date="2015-06" db="UniProtKB">
        <authorList>
            <consortium name="EnsemblPlants"/>
        </authorList>
    </citation>
    <scope>IDENTIFICATION</scope>
</reference>